<dbReference type="PANTHER" id="PTHR45887:SF1">
    <property type="entry name" value="TRANSLATION INITIATION FACTOR EIF-2B SUBUNIT EPSILON"/>
    <property type="match status" value="1"/>
</dbReference>
<feature type="domain" description="EIF2B subunit epsilon/gamma LbH" evidence="7">
    <location>
        <begin position="331"/>
        <end position="429"/>
    </location>
</feature>
<comment type="subunit">
    <text evidence="4">Component of the translation initiation factor 2B (eIF2B) complex which is a heterodecamer of two sets of five different subunits: alpha, beta, gamma, delta and epsilon. Subunits alpha, beta and delta comprise a regulatory subcomplex and subunits epsilon and gamma comprise a catalytic subcomplex. Within the complex, the hexameric regulatory complex resides at the center, with the two heterodimeric catalytic subcomplexes bound on opposite sides.</text>
</comment>
<organism evidence="8 9">
    <name type="scientific">Tritrichomonas musculus</name>
    <dbReference type="NCBI Taxonomy" id="1915356"/>
    <lineage>
        <taxon>Eukaryota</taxon>
        <taxon>Metamonada</taxon>
        <taxon>Parabasalia</taxon>
        <taxon>Tritrichomonadida</taxon>
        <taxon>Tritrichomonadidae</taxon>
        <taxon>Tritrichomonas</taxon>
    </lineage>
</organism>
<evidence type="ECO:0000256" key="2">
    <source>
        <dbReference type="ARBA" id="ARBA00007878"/>
    </source>
</evidence>
<dbReference type="InterPro" id="IPR056764">
    <property type="entry name" value="LbH_EIF2B3/5"/>
</dbReference>
<dbReference type="GO" id="GO:0003743">
    <property type="term" value="F:translation initiation factor activity"/>
    <property type="evidence" value="ECO:0007669"/>
    <property type="project" value="UniProtKB-KW"/>
</dbReference>
<keyword evidence="8" id="KW-0396">Initiation factor</keyword>
<keyword evidence="8" id="KW-0648">Protein biosynthesis</keyword>
<evidence type="ECO:0000313" key="9">
    <source>
        <dbReference type="Proteomes" id="UP001470230"/>
    </source>
</evidence>
<comment type="similarity">
    <text evidence="2">Belongs to the eIF-2B gamma/epsilon subunits family.</text>
</comment>
<evidence type="ECO:0000256" key="4">
    <source>
        <dbReference type="ARBA" id="ARBA00046432"/>
    </source>
</evidence>
<accession>A0ABR2JFB2</accession>
<proteinExistence type="inferred from homology"/>
<evidence type="ECO:0000256" key="1">
    <source>
        <dbReference type="ARBA" id="ARBA00004514"/>
    </source>
</evidence>
<protein>
    <submittedName>
        <fullName evidence="8">Translation initiation factor eIF-2B subunit epsilon</fullName>
    </submittedName>
</protein>
<feature type="compositionally biased region" description="Acidic residues" evidence="5">
    <location>
        <begin position="305"/>
        <end position="314"/>
    </location>
</feature>
<dbReference type="InterPro" id="IPR051956">
    <property type="entry name" value="eIF2B_epsilon"/>
</dbReference>
<feature type="domain" description="Nucleotidyl transferase" evidence="6">
    <location>
        <begin position="31"/>
        <end position="161"/>
    </location>
</feature>
<name>A0ABR2JFB2_9EUKA</name>
<dbReference type="Pfam" id="PF25084">
    <property type="entry name" value="LbH_EIF2B"/>
    <property type="match status" value="1"/>
</dbReference>
<dbReference type="EMBL" id="JAPFFF010000012">
    <property type="protein sequence ID" value="KAK8876564.1"/>
    <property type="molecule type" value="Genomic_DNA"/>
</dbReference>
<feature type="region of interest" description="Disordered" evidence="5">
    <location>
        <begin position="506"/>
        <end position="536"/>
    </location>
</feature>
<dbReference type="InterPro" id="IPR005835">
    <property type="entry name" value="NTP_transferase_dom"/>
</dbReference>
<evidence type="ECO:0000259" key="6">
    <source>
        <dbReference type="Pfam" id="PF00483"/>
    </source>
</evidence>
<dbReference type="Proteomes" id="UP001470230">
    <property type="component" value="Unassembled WGS sequence"/>
</dbReference>
<evidence type="ECO:0000256" key="5">
    <source>
        <dbReference type="SAM" id="MobiDB-lite"/>
    </source>
</evidence>
<evidence type="ECO:0000313" key="8">
    <source>
        <dbReference type="EMBL" id="KAK8876564.1"/>
    </source>
</evidence>
<evidence type="ECO:0000259" key="7">
    <source>
        <dbReference type="Pfam" id="PF25084"/>
    </source>
</evidence>
<keyword evidence="9" id="KW-1185">Reference proteome</keyword>
<dbReference type="InterPro" id="IPR029044">
    <property type="entry name" value="Nucleotide-diphossugar_trans"/>
</dbReference>
<keyword evidence="3" id="KW-0963">Cytoplasm</keyword>
<dbReference type="Gene3D" id="3.90.550.10">
    <property type="entry name" value="Spore Coat Polysaccharide Biosynthesis Protein SpsA, Chain A"/>
    <property type="match status" value="1"/>
</dbReference>
<dbReference type="Gene3D" id="2.160.10.10">
    <property type="entry name" value="Hexapeptide repeat proteins"/>
    <property type="match status" value="1"/>
</dbReference>
<sequence length="536" mass="60994">MNEGETNIEKCEDILPKTVAFILCHPINSSFVPISKELPQCLFPLCNIPVLFYVIQWLNNNNIKKMYIVCQDSDKKPIQKITSECEERLHLKSIELLVPENNYSINSIASSIKWIYSSSSIVTNFENCIIVPGTIVTNIPLKNILEETKDKSILTTIFTKSSSNGYSIIVNNENYLLQLNIPSQFDFETTQNTISNASDESIIQDNLNDSLIYIVTPEFLSIFSSFNDIGCYSIMNDCVPSLIDHEKEKKSVLALVLSDCYSSDVCSIQNYMNSSLAVIDNKLSPFTIESNFMSPSKTYTHLYDEDSNDEEEDENNNKKENSTTSYHVEKDSVYVDKDVVMHSSSVKMHHCVVGNNSSIEDNCLISNSTIGSDCKIGKGVIIKNCIIWDRVIIEDGVQINNSVIASDCTIKKDIKIDFGSIISFNVIVDIDLPPCRRLIGYENEEKENEFNEDNTPDWVKNYINNKKPLKTSDDINYVEFIPPPESEIHLLNLWFRISPNSFPIDMSKIGDNQENDDNIEEESNETDEEFEIWEKK</sequence>
<gene>
    <name evidence="8" type="ORF">M9Y10_006781</name>
</gene>
<reference evidence="8 9" key="1">
    <citation type="submission" date="2024-04" db="EMBL/GenBank/DDBJ databases">
        <title>Tritrichomonas musculus Genome.</title>
        <authorList>
            <person name="Alves-Ferreira E."/>
            <person name="Grigg M."/>
            <person name="Lorenzi H."/>
            <person name="Galac M."/>
        </authorList>
    </citation>
    <scope>NUCLEOTIDE SEQUENCE [LARGE SCALE GENOMIC DNA]</scope>
    <source>
        <strain evidence="8 9">EAF2021</strain>
    </source>
</reference>
<dbReference type="Pfam" id="PF00483">
    <property type="entry name" value="NTP_transferase"/>
    <property type="match status" value="1"/>
</dbReference>
<feature type="compositionally biased region" description="Acidic residues" evidence="5">
    <location>
        <begin position="513"/>
        <end position="536"/>
    </location>
</feature>
<dbReference type="SUPFAM" id="SSF53448">
    <property type="entry name" value="Nucleotide-diphospho-sugar transferases"/>
    <property type="match status" value="1"/>
</dbReference>
<dbReference type="PANTHER" id="PTHR45887">
    <property type="entry name" value="TRANSLATION INITIATION FACTOR EIF-2B SUBUNIT EPSILON"/>
    <property type="match status" value="1"/>
</dbReference>
<comment type="caution">
    <text evidence="8">The sequence shown here is derived from an EMBL/GenBank/DDBJ whole genome shotgun (WGS) entry which is preliminary data.</text>
</comment>
<comment type="subcellular location">
    <subcellularLocation>
        <location evidence="1">Cytoplasm</location>
        <location evidence="1">Cytosol</location>
    </subcellularLocation>
</comment>
<evidence type="ECO:0000256" key="3">
    <source>
        <dbReference type="ARBA" id="ARBA00022490"/>
    </source>
</evidence>
<feature type="region of interest" description="Disordered" evidence="5">
    <location>
        <begin position="301"/>
        <end position="323"/>
    </location>
</feature>